<gene>
    <name evidence="1" type="ORF">PPRIM_AZ9-3.1.T1410029</name>
</gene>
<dbReference type="AlphaFoldDB" id="A0A8S1Q3J3"/>
<organism evidence="1 2">
    <name type="scientific">Paramecium primaurelia</name>
    <dbReference type="NCBI Taxonomy" id="5886"/>
    <lineage>
        <taxon>Eukaryota</taxon>
        <taxon>Sar</taxon>
        <taxon>Alveolata</taxon>
        <taxon>Ciliophora</taxon>
        <taxon>Intramacronucleata</taxon>
        <taxon>Oligohymenophorea</taxon>
        <taxon>Peniculida</taxon>
        <taxon>Parameciidae</taxon>
        <taxon>Paramecium</taxon>
    </lineage>
</organism>
<sequence>MVNNTINCKYLYFFRKEWKISQRNQIQKYLFSINGYKKALLLNDFQYLSPELLKQLRAKNSSPNVIQSKVMYLLQDQFSWNQLVLDPVYSIMIGQVKKFTLIESSKQMIYQYREVTKRFQLIQQIR</sequence>
<name>A0A8S1Q3J3_PARPR</name>
<accession>A0A8S1Q3J3</accession>
<protein>
    <submittedName>
        <fullName evidence="1">Uncharacterized protein</fullName>
    </submittedName>
</protein>
<keyword evidence="2" id="KW-1185">Reference proteome</keyword>
<dbReference type="EMBL" id="CAJJDM010000145">
    <property type="protein sequence ID" value="CAD8109535.1"/>
    <property type="molecule type" value="Genomic_DNA"/>
</dbReference>
<dbReference type="Proteomes" id="UP000688137">
    <property type="component" value="Unassembled WGS sequence"/>
</dbReference>
<reference evidence="1" key="1">
    <citation type="submission" date="2021-01" db="EMBL/GenBank/DDBJ databases">
        <authorList>
            <consortium name="Genoscope - CEA"/>
            <person name="William W."/>
        </authorList>
    </citation>
    <scope>NUCLEOTIDE SEQUENCE</scope>
</reference>
<evidence type="ECO:0000313" key="1">
    <source>
        <dbReference type="EMBL" id="CAD8109535.1"/>
    </source>
</evidence>
<comment type="caution">
    <text evidence="1">The sequence shown here is derived from an EMBL/GenBank/DDBJ whole genome shotgun (WGS) entry which is preliminary data.</text>
</comment>
<evidence type="ECO:0000313" key="2">
    <source>
        <dbReference type="Proteomes" id="UP000688137"/>
    </source>
</evidence>
<proteinExistence type="predicted"/>